<keyword evidence="5" id="KW-1185">Reference proteome</keyword>
<dbReference type="InterPro" id="IPR052428">
    <property type="entry name" value="Autophagy_HostDef_Reg"/>
</dbReference>
<dbReference type="EMBL" id="JAMKOV010000022">
    <property type="protein sequence ID" value="KAI8036167.1"/>
    <property type="molecule type" value="Genomic_DNA"/>
</dbReference>
<dbReference type="SUPFAM" id="SSF140741">
    <property type="entry name" value="RUN domain-like"/>
    <property type="match status" value="1"/>
</dbReference>
<accession>A0A9Q0BKT8</accession>
<reference evidence="4" key="1">
    <citation type="journal article" date="2023" name="Genome Biol. Evol.">
        <title>Long-read-based Genome Assembly of Drosophila gunungcola Reveals Fewer Chemosensory Genes in Flower-breeding Species.</title>
        <authorList>
            <person name="Negi A."/>
            <person name="Liao B.Y."/>
            <person name="Yeh S.D."/>
        </authorList>
    </citation>
    <scope>NUCLEOTIDE SEQUENCE</scope>
    <source>
        <strain evidence="4">Sukarami</strain>
    </source>
</reference>
<feature type="region of interest" description="Disordered" evidence="2">
    <location>
        <begin position="568"/>
        <end position="591"/>
    </location>
</feature>
<dbReference type="PANTHER" id="PTHR45971:SF1">
    <property type="entry name" value="RUBICON, ISOFORM A"/>
    <property type="match status" value="1"/>
</dbReference>
<evidence type="ECO:0000313" key="5">
    <source>
        <dbReference type="Proteomes" id="UP001059596"/>
    </source>
</evidence>
<dbReference type="Proteomes" id="UP001059596">
    <property type="component" value="Unassembled WGS sequence"/>
</dbReference>
<feature type="compositionally biased region" description="Low complexity" evidence="2">
    <location>
        <begin position="429"/>
        <end position="443"/>
    </location>
</feature>
<dbReference type="CDD" id="cd17686">
    <property type="entry name" value="RUN_RUBCN"/>
    <property type="match status" value="1"/>
</dbReference>
<dbReference type="InterPro" id="IPR025258">
    <property type="entry name" value="RH_dom"/>
</dbReference>
<feature type="region of interest" description="Disordered" evidence="2">
    <location>
        <begin position="258"/>
        <end position="300"/>
    </location>
</feature>
<dbReference type="AlphaFoldDB" id="A0A9Q0BKT8"/>
<feature type="compositionally biased region" description="Polar residues" evidence="2">
    <location>
        <begin position="579"/>
        <end position="591"/>
    </location>
</feature>
<dbReference type="Pfam" id="PF13901">
    <property type="entry name" value="RH_dom"/>
    <property type="match status" value="1"/>
</dbReference>
<evidence type="ECO:0000313" key="4">
    <source>
        <dbReference type="EMBL" id="KAI8036167.1"/>
    </source>
</evidence>
<keyword evidence="1" id="KW-0072">Autophagy</keyword>
<proteinExistence type="predicted"/>
<evidence type="ECO:0000256" key="2">
    <source>
        <dbReference type="SAM" id="MobiDB-lite"/>
    </source>
</evidence>
<dbReference type="PANTHER" id="PTHR45971">
    <property type="entry name" value="PHOX (PX) DOMAIN-CONTAINING PROTEIN"/>
    <property type="match status" value="1"/>
</dbReference>
<dbReference type="Pfam" id="PF21054">
    <property type="entry name" value="RUBC_PIKBD"/>
    <property type="match status" value="2"/>
</dbReference>
<dbReference type="InterPro" id="IPR037213">
    <property type="entry name" value="Run_dom_sf"/>
</dbReference>
<organism evidence="4 5">
    <name type="scientific">Drosophila gunungcola</name>
    <name type="common">fruit fly</name>
    <dbReference type="NCBI Taxonomy" id="103775"/>
    <lineage>
        <taxon>Eukaryota</taxon>
        <taxon>Metazoa</taxon>
        <taxon>Ecdysozoa</taxon>
        <taxon>Arthropoda</taxon>
        <taxon>Hexapoda</taxon>
        <taxon>Insecta</taxon>
        <taxon>Pterygota</taxon>
        <taxon>Neoptera</taxon>
        <taxon>Endopterygota</taxon>
        <taxon>Diptera</taxon>
        <taxon>Brachycera</taxon>
        <taxon>Muscomorpha</taxon>
        <taxon>Ephydroidea</taxon>
        <taxon>Drosophilidae</taxon>
        <taxon>Drosophila</taxon>
        <taxon>Sophophora</taxon>
    </lineage>
</organism>
<dbReference type="GO" id="GO:1901981">
    <property type="term" value="F:phosphatidylinositol phosphate binding"/>
    <property type="evidence" value="ECO:0007669"/>
    <property type="project" value="TreeGrafter"/>
</dbReference>
<feature type="region of interest" description="Disordered" evidence="2">
    <location>
        <begin position="417"/>
        <end position="449"/>
    </location>
</feature>
<dbReference type="InterPro" id="IPR048569">
    <property type="entry name" value="RUBC_PIKBD"/>
</dbReference>
<sequence length="843" mass="94243">MATSPPPSTFAADAAAAAEGAVDAASDAAIDDEVHHNLQQKQKQRQQQQQLERNSLLADLRRSTNFWFRAKSTDGLQLLAQSCTRILQHGLLQPVELQRLSDDFEFLLASAGNQQHPQAKPAQPCHRGSSGGSASVVAGGVEQFLGEWTTRCLGARCLSQCLQTLVSDPELMELYYPSAEAFLRRSSDATALFVCLTAVQLNQSGLLGQLEVKHQLRHRRTCSQPNFSISPKLQAVPEERLQKRSFIRRLKSLPNLSAEDEELEERTSSRRRCQTFSSSSRRQHYLETAPSSSSCSSQDSPKRIQLINCDDIKIWTDQTPQEQLPQEMQDKQDKKVPPAAPRASVGSYLGSFFGSPPLYTSWFQRSLGEDHLNATGDGGMLDTFLPVNGRKLKNRQPTLFEGVSMLDEAAAASSTGSCLSSAPWDIQGSSTTSTTASSSVSITPGSSDKMDQQSLASFLQMSRQTHNNTQLEKENAHFRISEACITAIEHVKWSRRLARPPVGPAASTNPSEPNLMPYVEQIPGGGGGGVQNHSAEAVGLQLISRFSEQQLPRLGHLKWLVSEQEAPQQLLPMPKQQDQEQASLTRGTSSWAPPRQQIIFTEHPANSRGKLLQQQNHRCAGCGMRVAKHLQQHFRYCSYLGKYLCTGCHRNQISAIPARILRSWDFRCYPVCSFAYRLIEQMYAFPLFHVPDLNGQLYKHKELAKARRKRLQLHAVKGFIANCRFATREQSFFNAIPVHITQDPDMWSMCDFVDVQNSSMNRSIKEVIALSEQHVHNCVLCTGRAFLCEHCKGGELIYPWQRKVQRCDRCGACFHHACWKIRSRCRSQADPCPRCSRLQNRAS</sequence>
<evidence type="ECO:0000256" key="1">
    <source>
        <dbReference type="ARBA" id="ARBA00023006"/>
    </source>
</evidence>
<feature type="domain" description="Rubicon Homology" evidence="3">
    <location>
        <begin position="635"/>
        <end position="842"/>
    </location>
</feature>
<dbReference type="OrthoDB" id="10067503at2759"/>
<evidence type="ECO:0000259" key="3">
    <source>
        <dbReference type="SMART" id="SM01175"/>
    </source>
</evidence>
<dbReference type="SMART" id="SM01175">
    <property type="entry name" value="DUF4206"/>
    <property type="match status" value="1"/>
</dbReference>
<dbReference type="CDD" id="cd00029">
    <property type="entry name" value="C1"/>
    <property type="match status" value="1"/>
</dbReference>
<dbReference type="GO" id="GO:0006914">
    <property type="term" value="P:autophagy"/>
    <property type="evidence" value="ECO:0007669"/>
    <property type="project" value="UniProtKB-KW"/>
</dbReference>
<gene>
    <name evidence="4" type="ORF">M5D96_011027</name>
</gene>
<name>A0A9Q0BKT8_9MUSC</name>
<comment type="caution">
    <text evidence="4">The sequence shown here is derived from an EMBL/GenBank/DDBJ whole genome shotgun (WGS) entry which is preliminary data.</text>
</comment>
<protein>
    <recommendedName>
        <fullName evidence="3">Rubicon Homology domain-containing protein</fullName>
    </recommendedName>
</protein>